<reference evidence="2 3" key="1">
    <citation type="submission" date="2024-09" db="EMBL/GenBank/DDBJ databases">
        <authorList>
            <person name="Sun Q."/>
            <person name="Mori K."/>
        </authorList>
    </citation>
    <scope>NUCLEOTIDE SEQUENCE [LARGE SCALE GENOMIC DNA]</scope>
    <source>
        <strain evidence="2 3">KCTC 23076</strain>
    </source>
</reference>
<comment type="caution">
    <text evidence="2">The sequence shown here is derived from an EMBL/GenBank/DDBJ whole genome shotgun (WGS) entry which is preliminary data.</text>
</comment>
<evidence type="ECO:0000313" key="3">
    <source>
        <dbReference type="Proteomes" id="UP001589896"/>
    </source>
</evidence>
<dbReference type="Proteomes" id="UP001589896">
    <property type="component" value="Unassembled WGS sequence"/>
</dbReference>
<comment type="caution">
    <text evidence="1">Lacks conserved residue(s) required for the propagation of feature annotation.</text>
</comment>
<keyword evidence="1" id="KW-0812">Transmembrane</keyword>
<keyword evidence="3" id="KW-1185">Reference proteome</keyword>
<comment type="similarity">
    <text evidence="1">Belongs to the SURF1 family.</text>
</comment>
<dbReference type="Pfam" id="PF02104">
    <property type="entry name" value="SURF1"/>
    <property type="match status" value="1"/>
</dbReference>
<comment type="subcellular location">
    <subcellularLocation>
        <location evidence="1">Cell membrane</location>
        <topology evidence="1">Multi-pass membrane protein</topology>
    </subcellularLocation>
</comment>
<keyword evidence="1" id="KW-1133">Transmembrane helix</keyword>
<feature type="transmembrane region" description="Helical" evidence="1">
    <location>
        <begin position="208"/>
        <end position="229"/>
    </location>
</feature>
<keyword evidence="1" id="KW-0472">Membrane</keyword>
<evidence type="ECO:0000313" key="2">
    <source>
        <dbReference type="EMBL" id="MFC0680790.1"/>
    </source>
</evidence>
<gene>
    <name evidence="2" type="ORF">ACFFGH_23415</name>
</gene>
<evidence type="ECO:0000256" key="1">
    <source>
        <dbReference type="RuleBase" id="RU363076"/>
    </source>
</evidence>
<dbReference type="PROSITE" id="PS50895">
    <property type="entry name" value="SURF1"/>
    <property type="match status" value="1"/>
</dbReference>
<sequence>MDTGVWKVARRPRWIAALLLALAIAGTLAWLGQWQLERSFRATDAPTIDTETAVPLTELTEPQTSVTENEAGRVVTVSGTLRAEEPVLLTGRSGGGAQSVWLVGRLDTENGATLPVALGWAESEDAALAAAPTAEQPAEFTGRYLPGEGPQESDFEAGERTALAPAELVNLWDDVDAIYGGYLLLHDEWPGLGRIDSPEPEPPVAVNWLNLFYAIEWAVFALFALFIWYRLVADEREQEAEQDRDQSPQAAAVD</sequence>
<dbReference type="RefSeq" id="WP_386672844.1">
    <property type="nucleotide sequence ID" value="NZ_JBHLTG010000006.1"/>
</dbReference>
<protein>
    <recommendedName>
        <fullName evidence="1">SURF1-like protein</fullName>
    </recommendedName>
</protein>
<dbReference type="InterPro" id="IPR002994">
    <property type="entry name" value="Surf1/Shy1"/>
</dbReference>
<keyword evidence="1" id="KW-1003">Cell membrane</keyword>
<proteinExistence type="inferred from homology"/>
<accession>A0ABV6RUZ0</accession>
<organism evidence="2 3">
    <name type="scientific">Lysobacter korlensis</name>
    <dbReference type="NCBI Taxonomy" id="553636"/>
    <lineage>
        <taxon>Bacteria</taxon>
        <taxon>Pseudomonadati</taxon>
        <taxon>Pseudomonadota</taxon>
        <taxon>Gammaproteobacteria</taxon>
        <taxon>Lysobacterales</taxon>
        <taxon>Lysobacteraceae</taxon>
        <taxon>Lysobacter</taxon>
    </lineage>
</organism>
<name>A0ABV6RUZ0_9GAMM</name>
<dbReference type="EMBL" id="JBHLTG010000006">
    <property type="protein sequence ID" value="MFC0680790.1"/>
    <property type="molecule type" value="Genomic_DNA"/>
</dbReference>